<keyword evidence="1" id="KW-0472">Membrane</keyword>
<comment type="caution">
    <text evidence="2">The sequence shown here is derived from an EMBL/GenBank/DDBJ whole genome shotgun (WGS) entry which is preliminary data.</text>
</comment>
<feature type="transmembrane region" description="Helical" evidence="1">
    <location>
        <begin position="86"/>
        <end position="108"/>
    </location>
</feature>
<protein>
    <submittedName>
        <fullName evidence="2">Uncharacterized protein</fullName>
    </submittedName>
</protein>
<dbReference type="EMBL" id="ML996161">
    <property type="protein sequence ID" value="KAF2733473.1"/>
    <property type="molecule type" value="Genomic_DNA"/>
</dbReference>
<feature type="non-terminal residue" evidence="2">
    <location>
        <position position="1"/>
    </location>
</feature>
<evidence type="ECO:0000256" key="1">
    <source>
        <dbReference type="SAM" id="Phobius"/>
    </source>
</evidence>
<dbReference type="PANTHER" id="PTHR35395">
    <property type="entry name" value="DUF6536 DOMAIN-CONTAINING PROTEIN"/>
    <property type="match status" value="1"/>
</dbReference>
<evidence type="ECO:0000313" key="2">
    <source>
        <dbReference type="EMBL" id="KAF2733473.1"/>
    </source>
</evidence>
<keyword evidence="3" id="KW-1185">Reference proteome</keyword>
<evidence type="ECO:0000313" key="3">
    <source>
        <dbReference type="Proteomes" id="UP000799444"/>
    </source>
</evidence>
<organism evidence="2 3">
    <name type="scientific">Polyplosphaeria fusca</name>
    <dbReference type="NCBI Taxonomy" id="682080"/>
    <lineage>
        <taxon>Eukaryota</taxon>
        <taxon>Fungi</taxon>
        <taxon>Dikarya</taxon>
        <taxon>Ascomycota</taxon>
        <taxon>Pezizomycotina</taxon>
        <taxon>Dothideomycetes</taxon>
        <taxon>Pleosporomycetidae</taxon>
        <taxon>Pleosporales</taxon>
        <taxon>Tetraplosphaeriaceae</taxon>
        <taxon>Polyplosphaeria</taxon>
    </lineage>
</organism>
<gene>
    <name evidence="2" type="ORF">EJ04DRAFT_409983</name>
</gene>
<keyword evidence="1" id="KW-0812">Transmembrane</keyword>
<feature type="non-terminal residue" evidence="2">
    <location>
        <position position="221"/>
    </location>
</feature>
<dbReference type="OrthoDB" id="5429634at2759"/>
<dbReference type="AlphaFoldDB" id="A0A9P4QTA3"/>
<keyword evidence="1" id="KW-1133">Transmembrane helix</keyword>
<dbReference type="Proteomes" id="UP000799444">
    <property type="component" value="Unassembled WGS sequence"/>
</dbReference>
<accession>A0A9P4QTA3</accession>
<reference evidence="2" key="1">
    <citation type="journal article" date="2020" name="Stud. Mycol.">
        <title>101 Dothideomycetes genomes: a test case for predicting lifestyles and emergence of pathogens.</title>
        <authorList>
            <person name="Haridas S."/>
            <person name="Albert R."/>
            <person name="Binder M."/>
            <person name="Bloem J."/>
            <person name="Labutti K."/>
            <person name="Salamov A."/>
            <person name="Andreopoulos B."/>
            <person name="Baker S."/>
            <person name="Barry K."/>
            <person name="Bills G."/>
            <person name="Bluhm B."/>
            <person name="Cannon C."/>
            <person name="Castanera R."/>
            <person name="Culley D."/>
            <person name="Daum C."/>
            <person name="Ezra D."/>
            <person name="Gonzalez J."/>
            <person name="Henrissat B."/>
            <person name="Kuo A."/>
            <person name="Liang C."/>
            <person name="Lipzen A."/>
            <person name="Lutzoni F."/>
            <person name="Magnuson J."/>
            <person name="Mondo S."/>
            <person name="Nolan M."/>
            <person name="Ohm R."/>
            <person name="Pangilinan J."/>
            <person name="Park H.-J."/>
            <person name="Ramirez L."/>
            <person name="Alfaro M."/>
            <person name="Sun H."/>
            <person name="Tritt A."/>
            <person name="Yoshinaga Y."/>
            <person name="Zwiers L.-H."/>
            <person name="Turgeon B."/>
            <person name="Goodwin S."/>
            <person name="Spatafora J."/>
            <person name="Crous P."/>
            <person name="Grigoriev I."/>
        </authorList>
    </citation>
    <scope>NUCLEOTIDE SEQUENCE</scope>
    <source>
        <strain evidence="2">CBS 125425</strain>
    </source>
</reference>
<feature type="transmembrane region" description="Helical" evidence="1">
    <location>
        <begin position="128"/>
        <end position="153"/>
    </location>
</feature>
<name>A0A9P4QTA3_9PLEO</name>
<sequence length="221" mass="24818">WGTNSKLLLPTSTSFDTRGILLNAWLANTPQILLSLAYFSINRVVTSAHFSQEWEGFSRSRKGLRVTNPKRSSQRTAHFLQIPYRWALPLGFLSGMLHWMLSQALFLVRLEMRDTAGVLYPQSTCACGYSPLSLLCFSLVFWVLLISIAWILACKVKLHMPVADHCSAVISAACHPPPDDEVAFLKQVQWGVVRNRFGGTIEHCTFSSEPVTQPEEGRCYA</sequence>
<proteinExistence type="predicted"/>
<feature type="transmembrane region" description="Helical" evidence="1">
    <location>
        <begin position="20"/>
        <end position="41"/>
    </location>
</feature>
<dbReference type="PANTHER" id="PTHR35395:SF1">
    <property type="entry name" value="DUF6536 DOMAIN-CONTAINING PROTEIN"/>
    <property type="match status" value="1"/>
</dbReference>